<evidence type="ECO:0000313" key="3">
    <source>
        <dbReference type="Proteomes" id="UP000823775"/>
    </source>
</evidence>
<reference evidence="2 3" key="1">
    <citation type="journal article" date="2021" name="BMC Genomics">
        <title>Datura genome reveals duplications of psychoactive alkaloid biosynthetic genes and high mutation rate following tissue culture.</title>
        <authorList>
            <person name="Rajewski A."/>
            <person name="Carter-House D."/>
            <person name="Stajich J."/>
            <person name="Litt A."/>
        </authorList>
    </citation>
    <scope>NUCLEOTIDE SEQUENCE [LARGE SCALE GENOMIC DNA]</scope>
    <source>
        <strain evidence="2">AR-01</strain>
    </source>
</reference>
<accession>A0ABS8YAR6</accession>
<gene>
    <name evidence="2" type="ORF">HAX54_007346</name>
</gene>
<evidence type="ECO:0000256" key="1">
    <source>
        <dbReference type="SAM" id="MobiDB-lite"/>
    </source>
</evidence>
<keyword evidence="3" id="KW-1185">Reference proteome</keyword>
<dbReference type="EMBL" id="JACEIK010137780">
    <property type="protein sequence ID" value="MCE5167511.1"/>
    <property type="molecule type" value="Genomic_DNA"/>
</dbReference>
<organism evidence="2 3">
    <name type="scientific">Datura stramonium</name>
    <name type="common">Jimsonweed</name>
    <name type="synonym">Common thornapple</name>
    <dbReference type="NCBI Taxonomy" id="4076"/>
    <lineage>
        <taxon>Eukaryota</taxon>
        <taxon>Viridiplantae</taxon>
        <taxon>Streptophyta</taxon>
        <taxon>Embryophyta</taxon>
        <taxon>Tracheophyta</taxon>
        <taxon>Spermatophyta</taxon>
        <taxon>Magnoliopsida</taxon>
        <taxon>eudicotyledons</taxon>
        <taxon>Gunneridae</taxon>
        <taxon>Pentapetalae</taxon>
        <taxon>asterids</taxon>
        <taxon>lamiids</taxon>
        <taxon>Solanales</taxon>
        <taxon>Solanaceae</taxon>
        <taxon>Solanoideae</taxon>
        <taxon>Datureae</taxon>
        <taxon>Datura</taxon>
    </lineage>
</organism>
<dbReference type="Proteomes" id="UP000823775">
    <property type="component" value="Unassembled WGS sequence"/>
</dbReference>
<protein>
    <submittedName>
        <fullName evidence="2">Uncharacterized protein</fullName>
    </submittedName>
</protein>
<name>A0ABS8YAR6_DATST</name>
<evidence type="ECO:0000313" key="2">
    <source>
        <dbReference type="EMBL" id="MCE5167511.1"/>
    </source>
</evidence>
<comment type="caution">
    <text evidence="2">The sequence shown here is derived from an EMBL/GenBank/DDBJ whole genome shotgun (WGS) entry which is preliminary data.</text>
</comment>
<feature type="region of interest" description="Disordered" evidence="1">
    <location>
        <begin position="118"/>
        <end position="146"/>
    </location>
</feature>
<feature type="compositionally biased region" description="Basic residues" evidence="1">
    <location>
        <begin position="118"/>
        <end position="127"/>
    </location>
</feature>
<proteinExistence type="predicted"/>
<sequence length="146" mass="15748">MEAGGAERICGQREICGMTRLGEVLDEGKASCGMTRLGEMLDEDKASCGMTWLCDGMIKHDQVQGKLWDDSARARQACGKMHGMSKAGKLENILSVMLGTLALAWAMTRAPGGHARWHAHARGRRGGKSGTGMGAGTRQMRRKSRT</sequence>